<dbReference type="Proteomes" id="UP000808914">
    <property type="component" value="Unassembled WGS sequence"/>
</dbReference>
<organism evidence="1 2">
    <name type="scientific">Scopulibacillus daqui</name>
    <dbReference type="NCBI Taxonomy" id="1469162"/>
    <lineage>
        <taxon>Bacteria</taxon>
        <taxon>Bacillati</taxon>
        <taxon>Bacillota</taxon>
        <taxon>Bacilli</taxon>
        <taxon>Bacillales</taxon>
        <taxon>Sporolactobacillaceae</taxon>
        <taxon>Scopulibacillus</taxon>
    </lineage>
</organism>
<evidence type="ECO:0000313" key="1">
    <source>
        <dbReference type="EMBL" id="MBM7645434.1"/>
    </source>
</evidence>
<evidence type="ECO:0000313" key="2">
    <source>
        <dbReference type="Proteomes" id="UP000808914"/>
    </source>
</evidence>
<protein>
    <submittedName>
        <fullName evidence="1">Uncharacterized protein</fullName>
    </submittedName>
</protein>
<accession>A0ABS2PZF6</accession>
<sequence>MKNEGLGRIITIETAGILNSREIPASTVINQQKRKIYNVSKQTSFSGAIK</sequence>
<comment type="caution">
    <text evidence="1">The sequence shown here is derived from an EMBL/GenBank/DDBJ whole genome shotgun (WGS) entry which is preliminary data.</text>
</comment>
<keyword evidence="2" id="KW-1185">Reference proteome</keyword>
<name>A0ABS2PZF6_9BACL</name>
<proteinExistence type="predicted"/>
<dbReference type="RefSeq" id="WP_380897799.1">
    <property type="nucleotide sequence ID" value="NZ_JBHLTV010000022.1"/>
</dbReference>
<gene>
    <name evidence="1" type="ORF">JOD45_001645</name>
</gene>
<reference evidence="1 2" key="1">
    <citation type="submission" date="2021-01" db="EMBL/GenBank/DDBJ databases">
        <title>Genomic Encyclopedia of Type Strains, Phase IV (KMG-IV): sequencing the most valuable type-strain genomes for metagenomic binning, comparative biology and taxonomic classification.</title>
        <authorList>
            <person name="Goeker M."/>
        </authorList>
    </citation>
    <scope>NUCLEOTIDE SEQUENCE [LARGE SCALE GENOMIC DNA]</scope>
    <source>
        <strain evidence="1 2">DSM 28236</strain>
    </source>
</reference>
<dbReference type="EMBL" id="JAFBER010000008">
    <property type="protein sequence ID" value="MBM7645434.1"/>
    <property type="molecule type" value="Genomic_DNA"/>
</dbReference>